<gene>
    <name evidence="3" type="ORF">FB45DRAFT_1011212</name>
</gene>
<feature type="compositionally biased region" description="Low complexity" evidence="1">
    <location>
        <begin position="991"/>
        <end position="1002"/>
    </location>
</feature>
<dbReference type="Proteomes" id="UP001221142">
    <property type="component" value="Unassembled WGS sequence"/>
</dbReference>
<evidence type="ECO:0000313" key="3">
    <source>
        <dbReference type="EMBL" id="KAJ7607702.1"/>
    </source>
</evidence>
<feature type="region of interest" description="Disordered" evidence="1">
    <location>
        <begin position="839"/>
        <end position="926"/>
    </location>
</feature>
<keyword evidence="2" id="KW-1133">Transmembrane helix</keyword>
<keyword evidence="2" id="KW-0472">Membrane</keyword>
<feature type="transmembrane region" description="Helical" evidence="2">
    <location>
        <begin position="794"/>
        <end position="815"/>
    </location>
</feature>
<keyword evidence="4" id="KW-1185">Reference proteome</keyword>
<feature type="region of interest" description="Disordered" evidence="1">
    <location>
        <begin position="693"/>
        <end position="784"/>
    </location>
</feature>
<reference evidence="3" key="1">
    <citation type="submission" date="2023-03" db="EMBL/GenBank/DDBJ databases">
        <title>Massive genome expansion in bonnet fungi (Mycena s.s.) driven by repeated elements and novel gene families across ecological guilds.</title>
        <authorList>
            <consortium name="Lawrence Berkeley National Laboratory"/>
            <person name="Harder C.B."/>
            <person name="Miyauchi S."/>
            <person name="Viragh M."/>
            <person name="Kuo A."/>
            <person name="Thoen E."/>
            <person name="Andreopoulos B."/>
            <person name="Lu D."/>
            <person name="Skrede I."/>
            <person name="Drula E."/>
            <person name="Henrissat B."/>
            <person name="Morin E."/>
            <person name="Kohler A."/>
            <person name="Barry K."/>
            <person name="LaButti K."/>
            <person name="Morin E."/>
            <person name="Salamov A."/>
            <person name="Lipzen A."/>
            <person name="Mereny Z."/>
            <person name="Hegedus B."/>
            <person name="Baldrian P."/>
            <person name="Stursova M."/>
            <person name="Weitz H."/>
            <person name="Taylor A."/>
            <person name="Grigoriev I.V."/>
            <person name="Nagy L.G."/>
            <person name="Martin F."/>
            <person name="Kauserud H."/>
        </authorList>
    </citation>
    <scope>NUCLEOTIDE SEQUENCE</scope>
    <source>
        <strain evidence="3">9284</strain>
    </source>
</reference>
<evidence type="ECO:0000313" key="4">
    <source>
        <dbReference type="Proteomes" id="UP001221142"/>
    </source>
</evidence>
<organism evidence="3 4">
    <name type="scientific">Roridomyces roridus</name>
    <dbReference type="NCBI Taxonomy" id="1738132"/>
    <lineage>
        <taxon>Eukaryota</taxon>
        <taxon>Fungi</taxon>
        <taxon>Dikarya</taxon>
        <taxon>Basidiomycota</taxon>
        <taxon>Agaricomycotina</taxon>
        <taxon>Agaricomycetes</taxon>
        <taxon>Agaricomycetidae</taxon>
        <taxon>Agaricales</taxon>
        <taxon>Marasmiineae</taxon>
        <taxon>Mycenaceae</taxon>
        <taxon>Roridomyces</taxon>
    </lineage>
</organism>
<proteinExistence type="predicted"/>
<sequence>MWTILNEDLVKMGKPQYQIIAKIVFSVSDCMLVADRKVGTTFEVSLRYWRLESRVEFQEEPEQRSETNVGVSMKPERRKAKETNSTPSLERLNSNRIEALKELVSKFGGPKELLKSAYFMDSLGSNESFVWPVLEWNEGASGMFAGREKRLRDWMSDSVEQNRAKWPTDLKGAISIQFDGTAGVESEVQKEAQLDDSLIGCGYPSAGTSAWRVEGAKQGETEGGHSPKRIIRKDGWFKHNIYSRGPKLKVGYAMSTLHEKVAEHWLEPVLESNKGARSGIQGCRPGEIPDFIGCNRPSVVNGLTRRSLLYLVSGTGRTSEYVDMYSPKRDKRIEKRIELRPAFESNDGGVDRRAGAGDDTKMHAHARNKPISAGASQYVPPKREFFTLNMAMAGSRVERGSSQDVGLPDRRVVSNSARESVNFIRQPAAGHGYGYLRSLNPPAAHKSTAGSTGHGSPADPPPDRYPSSRVRVSAGTGTGRLANTRGRPVTITSLNTRPAVGSNEGARDMEGSWDNLRLAILEGLQRVRESSQSERTSSEEWLRVARNHLKGWVVQERSTPRKLESHVDSKRQSKRVVPVENYPHGRFSSRTRELAHDEVDARIGQEFVKVKPMSRPIPFLPHLISSTRYFTHSTFPPSPKKSPTGMPRRSTLHLRYPTPQLEISGLPSGESDIVLDADVPYYVAPPSQVLPQEHAPQAPQQVPPLVPSSETTRHHTRSHTRSFATSVSRLSTTSSSSLPSSALPSSSSAPSSSAASSSAPSSSSSPSPVALASPSASSSGNGPQTLSHGVPFDAAIALGTLIGVACICVTIAYFVRLRSTRNRAVDKIRWDPVVLDVDREPKEGEEQGQGGGLIPPPVHSVYSLTGDRDVGEPKRSESFIARRPSTAHSLASSDLPYQTPFGAPHPHRASVDPAHTNPEDNSNPFVDGYTHPPLAEITAYPLPPPAGAAPMFIPPMILPGPRTQSPLPLPPPGAMTSATPRGRPLPVHPCQRQSVVRQQSSRTGSIRSTSHSAATLGPLWVANAHDADEGYQEPYRTLEGGWGTLGAPESTPRNRNHDLPPAEQPQQQEGGWGQALRASVLGALQVVTGVRGGALSPVVEDDVDRLTRAPSMARERREAGWARFRGWDGSFSSSSAASSRMSDSGRLNVPDPAYYGIGKATDWGESTGALTISTLEGGNGVSIGGVSRCSEAPLIKRPPNVARESGGSVYSVKSVRQTHGRGRREAEGCVEEGREGYEYW</sequence>
<comment type="caution">
    <text evidence="3">The sequence shown here is derived from an EMBL/GenBank/DDBJ whole genome shotgun (WGS) entry which is preliminary data.</text>
</comment>
<evidence type="ECO:0000256" key="1">
    <source>
        <dbReference type="SAM" id="MobiDB-lite"/>
    </source>
</evidence>
<feature type="region of interest" description="Disordered" evidence="1">
    <location>
        <begin position="961"/>
        <end position="1011"/>
    </location>
</feature>
<accession>A0AAD7B255</accession>
<feature type="region of interest" description="Disordered" evidence="1">
    <location>
        <begin position="60"/>
        <end position="91"/>
    </location>
</feature>
<name>A0AAD7B255_9AGAR</name>
<protein>
    <submittedName>
        <fullName evidence="3">Uncharacterized protein</fullName>
    </submittedName>
</protein>
<dbReference type="AlphaFoldDB" id="A0AAD7B255"/>
<dbReference type="EMBL" id="JARKIF010000048">
    <property type="protein sequence ID" value="KAJ7607702.1"/>
    <property type="molecule type" value="Genomic_DNA"/>
</dbReference>
<feature type="compositionally biased region" description="Basic and acidic residues" evidence="1">
    <location>
        <begin position="866"/>
        <end position="877"/>
    </location>
</feature>
<feature type="region of interest" description="Disordered" evidence="1">
    <location>
        <begin position="435"/>
        <end position="508"/>
    </location>
</feature>
<keyword evidence="2" id="KW-0812">Transmembrane</keyword>
<evidence type="ECO:0000256" key="2">
    <source>
        <dbReference type="SAM" id="Phobius"/>
    </source>
</evidence>
<feature type="region of interest" description="Disordered" evidence="1">
    <location>
        <begin position="1042"/>
        <end position="1072"/>
    </location>
</feature>
<feature type="compositionally biased region" description="Low complexity" evidence="1">
    <location>
        <begin position="721"/>
        <end position="779"/>
    </location>
</feature>
<feature type="compositionally biased region" description="Polar residues" evidence="1">
    <location>
        <begin position="886"/>
        <end position="896"/>
    </location>
</feature>